<dbReference type="KEGG" id="fiy:BN1229_v1_1153"/>
<evidence type="ECO:0000313" key="11">
    <source>
        <dbReference type="EMBL" id="CPR17217.1"/>
    </source>
</evidence>
<evidence type="ECO:0000256" key="9">
    <source>
        <dbReference type="ARBA" id="ARBA00023136"/>
    </source>
</evidence>
<evidence type="ECO:0000256" key="7">
    <source>
        <dbReference type="ARBA" id="ARBA00022927"/>
    </source>
</evidence>
<dbReference type="OrthoDB" id="7932126at2"/>
<dbReference type="SUPFAM" id="SSF74653">
    <property type="entry name" value="TolA/TonB C-terminal domain"/>
    <property type="match status" value="1"/>
</dbReference>
<keyword evidence="8" id="KW-1133">Transmembrane helix</keyword>
<dbReference type="GO" id="GO:0015031">
    <property type="term" value="P:protein transport"/>
    <property type="evidence" value="ECO:0007669"/>
    <property type="project" value="UniProtKB-KW"/>
</dbReference>
<evidence type="ECO:0000256" key="1">
    <source>
        <dbReference type="ARBA" id="ARBA00004383"/>
    </source>
</evidence>
<dbReference type="AlphaFoldDB" id="A0A0D6JCF9"/>
<reference evidence="12" key="1">
    <citation type="submission" date="2015-02" db="EMBL/GenBank/DDBJ databases">
        <authorList>
            <person name="Chooi Y.-H."/>
        </authorList>
    </citation>
    <scope>NUCLEOTIDE SEQUENCE [LARGE SCALE GENOMIC DNA]</scope>
    <source>
        <strain evidence="12">strain Y</strain>
    </source>
</reference>
<comment type="subcellular location">
    <subcellularLocation>
        <location evidence="1">Cell inner membrane</location>
        <topology evidence="1">Single-pass membrane protein</topology>
        <orientation evidence="1">Periplasmic side</orientation>
    </subcellularLocation>
</comment>
<dbReference type="GO" id="GO:0005886">
    <property type="term" value="C:plasma membrane"/>
    <property type="evidence" value="ECO:0007669"/>
    <property type="project" value="UniProtKB-SubCell"/>
</dbReference>
<dbReference type="GO" id="GO:0055085">
    <property type="term" value="P:transmembrane transport"/>
    <property type="evidence" value="ECO:0007669"/>
    <property type="project" value="InterPro"/>
</dbReference>
<dbReference type="EMBL" id="LN829119">
    <property type="protein sequence ID" value="CPR17217.1"/>
    <property type="molecule type" value="Genomic_DNA"/>
</dbReference>
<evidence type="ECO:0000256" key="5">
    <source>
        <dbReference type="ARBA" id="ARBA00022519"/>
    </source>
</evidence>
<dbReference type="PANTHER" id="PTHR33446">
    <property type="entry name" value="PROTEIN TONB-RELATED"/>
    <property type="match status" value="1"/>
</dbReference>
<dbReference type="PROSITE" id="PS52015">
    <property type="entry name" value="TONB_CTD"/>
    <property type="match status" value="1"/>
</dbReference>
<dbReference type="InterPro" id="IPR006260">
    <property type="entry name" value="TonB/TolA_C"/>
</dbReference>
<dbReference type="Pfam" id="PF13103">
    <property type="entry name" value="TonB_2"/>
    <property type="match status" value="1"/>
</dbReference>
<keyword evidence="4" id="KW-1003">Cell membrane</keyword>
<dbReference type="Proteomes" id="UP000033187">
    <property type="component" value="Chromosome 1"/>
</dbReference>
<protein>
    <recommendedName>
        <fullName evidence="10">TonB C-terminal domain-containing protein</fullName>
    </recommendedName>
</protein>
<evidence type="ECO:0000256" key="2">
    <source>
        <dbReference type="ARBA" id="ARBA00006555"/>
    </source>
</evidence>
<dbReference type="InterPro" id="IPR051045">
    <property type="entry name" value="TonB-dependent_transducer"/>
</dbReference>
<feature type="domain" description="TonB C-terminal" evidence="10">
    <location>
        <begin position="163"/>
        <end position="254"/>
    </location>
</feature>
<keyword evidence="12" id="KW-1185">Reference proteome</keyword>
<proteinExistence type="inferred from homology"/>
<keyword evidence="6" id="KW-0812">Transmembrane</keyword>
<sequence>MGGLRLATWAISLALHAALALPFLTWAGGDQSAFEEGVGADLLKIEQGLALEGVAQTGMDAQNVEAIEGQTAVASQAVPETIEELKPEEPPPDQPEVKDVPELTDVITAKAEQVEESVVTEEVRPEPIKEIKPQQIAAAASVEEISVKELKAAAQAQEGGDASARTAYLGKLQRHISAHKVNPRTNRRGTVIVRFTVSPTGQLLSREITKSSGSEQLDKAALAALDKAAPFPPFPKGVVNRELAVSVPFRFLTR</sequence>
<dbReference type="InterPro" id="IPR037682">
    <property type="entry name" value="TonB_C"/>
</dbReference>
<evidence type="ECO:0000256" key="4">
    <source>
        <dbReference type="ARBA" id="ARBA00022475"/>
    </source>
</evidence>
<evidence type="ECO:0000256" key="8">
    <source>
        <dbReference type="ARBA" id="ARBA00022989"/>
    </source>
</evidence>
<dbReference type="KEGG" id="fil:BN1229_v1_1154"/>
<dbReference type="RefSeq" id="WP_046477270.1">
    <property type="nucleotide sequence ID" value="NZ_LN829118.1"/>
</dbReference>
<dbReference type="Gene3D" id="3.30.1150.10">
    <property type="match status" value="1"/>
</dbReference>
<accession>A0A0D6JCF9</accession>
<keyword evidence="5" id="KW-0997">Cell inner membrane</keyword>
<name>A0A0D6JCF9_9HYPH</name>
<keyword evidence="3" id="KW-0813">Transport</keyword>
<keyword evidence="9" id="KW-0472">Membrane</keyword>
<comment type="similarity">
    <text evidence="2">Belongs to the TonB family.</text>
</comment>
<evidence type="ECO:0000259" key="10">
    <source>
        <dbReference type="PROSITE" id="PS52015"/>
    </source>
</evidence>
<keyword evidence="7" id="KW-0653">Protein transport</keyword>
<dbReference type="NCBIfam" id="TIGR01352">
    <property type="entry name" value="tonB_Cterm"/>
    <property type="match status" value="1"/>
</dbReference>
<evidence type="ECO:0000256" key="3">
    <source>
        <dbReference type="ARBA" id="ARBA00022448"/>
    </source>
</evidence>
<gene>
    <name evidence="11" type="ORF">YBN1229_v1_1153</name>
</gene>
<evidence type="ECO:0000256" key="6">
    <source>
        <dbReference type="ARBA" id="ARBA00022692"/>
    </source>
</evidence>
<organism evidence="11 12">
    <name type="scientific">Candidatus Filomicrobium marinum</name>
    <dbReference type="NCBI Taxonomy" id="1608628"/>
    <lineage>
        <taxon>Bacteria</taxon>
        <taxon>Pseudomonadati</taxon>
        <taxon>Pseudomonadota</taxon>
        <taxon>Alphaproteobacteria</taxon>
        <taxon>Hyphomicrobiales</taxon>
        <taxon>Hyphomicrobiaceae</taxon>
        <taxon>Filomicrobium</taxon>
    </lineage>
</organism>
<evidence type="ECO:0000313" key="12">
    <source>
        <dbReference type="Proteomes" id="UP000033187"/>
    </source>
</evidence>